<dbReference type="CDD" id="cd00167">
    <property type="entry name" value="SANT"/>
    <property type="match status" value="2"/>
</dbReference>
<evidence type="ECO:0000256" key="5">
    <source>
        <dbReference type="ARBA" id="ARBA00023242"/>
    </source>
</evidence>
<name>A0ABD1NBH0_9FABA</name>
<dbReference type="PROSITE" id="PS51294">
    <property type="entry name" value="HTH_MYB"/>
    <property type="match status" value="2"/>
</dbReference>
<feature type="domain" description="HTH myb-type" evidence="7">
    <location>
        <begin position="62"/>
        <end position="116"/>
    </location>
</feature>
<dbReference type="Pfam" id="PF00249">
    <property type="entry name" value="Myb_DNA-binding"/>
    <property type="match status" value="2"/>
</dbReference>
<evidence type="ECO:0000313" key="8">
    <source>
        <dbReference type="EMBL" id="KAL2345462.1"/>
    </source>
</evidence>
<dbReference type="InterPro" id="IPR009057">
    <property type="entry name" value="Homeodomain-like_sf"/>
</dbReference>
<dbReference type="GO" id="GO:0005634">
    <property type="term" value="C:nucleus"/>
    <property type="evidence" value="ECO:0007669"/>
    <property type="project" value="UniProtKB-SubCell"/>
</dbReference>
<evidence type="ECO:0000256" key="2">
    <source>
        <dbReference type="ARBA" id="ARBA00023015"/>
    </source>
</evidence>
<dbReference type="GO" id="GO:0003677">
    <property type="term" value="F:DNA binding"/>
    <property type="evidence" value="ECO:0007669"/>
    <property type="project" value="UniProtKB-KW"/>
</dbReference>
<feature type="domain" description="Myb-like" evidence="6">
    <location>
        <begin position="62"/>
        <end position="112"/>
    </location>
</feature>
<feature type="domain" description="HTH myb-type" evidence="7">
    <location>
        <begin position="9"/>
        <end position="61"/>
    </location>
</feature>
<dbReference type="PANTHER" id="PTHR47999:SF91">
    <property type="entry name" value="TRANSCRIPTION FACTOR MYB111"/>
    <property type="match status" value="1"/>
</dbReference>
<dbReference type="InterPro" id="IPR017930">
    <property type="entry name" value="Myb_dom"/>
</dbReference>
<dbReference type="InterPro" id="IPR015495">
    <property type="entry name" value="Myb_TF_plants"/>
</dbReference>
<gene>
    <name evidence="8" type="ORF">Fmac_006747</name>
</gene>
<dbReference type="InterPro" id="IPR001005">
    <property type="entry name" value="SANT/Myb"/>
</dbReference>
<keyword evidence="2" id="KW-0805">Transcription regulation</keyword>
<dbReference type="Gene3D" id="1.10.10.60">
    <property type="entry name" value="Homeodomain-like"/>
    <property type="match status" value="2"/>
</dbReference>
<protein>
    <submittedName>
        <fullName evidence="8">Uncharacterized protein</fullName>
    </submittedName>
</protein>
<dbReference type="AlphaFoldDB" id="A0ABD1NBH0"/>
<evidence type="ECO:0000256" key="4">
    <source>
        <dbReference type="ARBA" id="ARBA00023163"/>
    </source>
</evidence>
<comment type="subcellular location">
    <subcellularLocation>
        <location evidence="1">Nucleus</location>
    </subcellularLocation>
</comment>
<feature type="domain" description="Myb-like" evidence="6">
    <location>
        <begin position="9"/>
        <end position="61"/>
    </location>
</feature>
<keyword evidence="5" id="KW-0539">Nucleus</keyword>
<dbReference type="FunFam" id="1.10.10.60:FF:000121">
    <property type="entry name" value="Myb transcription factor"/>
    <property type="match status" value="1"/>
</dbReference>
<evidence type="ECO:0000256" key="3">
    <source>
        <dbReference type="ARBA" id="ARBA00023125"/>
    </source>
</evidence>
<sequence>MGRAPCCEKMGLKKGRWTAEEDEILSNYIQANGEGSWRSLPKNAGLLRCGKSCRLRWINYLRADIKRGNFSVEEQTTIVKLHASVGNRWSLIASHLPGRTDNEIKNYWNSHLSRKIYGFGGTSVKEFIALPPRRKRGRTSRWALKNNKSYAKPNQTLETEHPSINIIDFINVHHQQNLTTQEENVASNTALVQSLDGDKHIINHDVLLGPNEEQVINDMMVDNCWQEPSGGLVVSGSNDVVGNDGTCTNSSKIEELHSSSSMASGLDDGNWDLENLVQFDPENLLTWLCEDDDRSDTDFQSFREIDPQKQNAMIDWLIS</sequence>
<dbReference type="SUPFAM" id="SSF46689">
    <property type="entry name" value="Homeodomain-like"/>
    <property type="match status" value="1"/>
</dbReference>
<evidence type="ECO:0000256" key="1">
    <source>
        <dbReference type="ARBA" id="ARBA00004123"/>
    </source>
</evidence>
<dbReference type="EMBL" id="JBGMDY010000002">
    <property type="protein sequence ID" value="KAL2345462.1"/>
    <property type="molecule type" value="Genomic_DNA"/>
</dbReference>
<reference evidence="8 9" key="1">
    <citation type="submission" date="2024-08" db="EMBL/GenBank/DDBJ databases">
        <title>Insights into the chromosomal genome structure of Flemingia macrophylla.</title>
        <authorList>
            <person name="Ding Y."/>
            <person name="Zhao Y."/>
            <person name="Bi W."/>
            <person name="Wu M."/>
            <person name="Zhao G."/>
            <person name="Gong Y."/>
            <person name="Li W."/>
            <person name="Zhang P."/>
        </authorList>
    </citation>
    <scope>NUCLEOTIDE SEQUENCE [LARGE SCALE GENOMIC DNA]</scope>
    <source>
        <strain evidence="8">DYQJB</strain>
        <tissue evidence="8">Leaf</tissue>
    </source>
</reference>
<dbReference type="SMART" id="SM00717">
    <property type="entry name" value="SANT"/>
    <property type="match status" value="2"/>
</dbReference>
<dbReference type="PROSITE" id="PS50090">
    <property type="entry name" value="MYB_LIKE"/>
    <property type="match status" value="2"/>
</dbReference>
<organism evidence="8 9">
    <name type="scientific">Flemingia macrophylla</name>
    <dbReference type="NCBI Taxonomy" id="520843"/>
    <lineage>
        <taxon>Eukaryota</taxon>
        <taxon>Viridiplantae</taxon>
        <taxon>Streptophyta</taxon>
        <taxon>Embryophyta</taxon>
        <taxon>Tracheophyta</taxon>
        <taxon>Spermatophyta</taxon>
        <taxon>Magnoliopsida</taxon>
        <taxon>eudicotyledons</taxon>
        <taxon>Gunneridae</taxon>
        <taxon>Pentapetalae</taxon>
        <taxon>rosids</taxon>
        <taxon>fabids</taxon>
        <taxon>Fabales</taxon>
        <taxon>Fabaceae</taxon>
        <taxon>Papilionoideae</taxon>
        <taxon>50 kb inversion clade</taxon>
        <taxon>NPAAA clade</taxon>
        <taxon>indigoferoid/millettioid clade</taxon>
        <taxon>Phaseoleae</taxon>
        <taxon>Flemingia</taxon>
    </lineage>
</organism>
<accession>A0ABD1NBH0</accession>
<keyword evidence="3" id="KW-0238">DNA-binding</keyword>
<comment type="caution">
    <text evidence="8">The sequence shown here is derived from an EMBL/GenBank/DDBJ whole genome shotgun (WGS) entry which is preliminary data.</text>
</comment>
<evidence type="ECO:0000313" key="9">
    <source>
        <dbReference type="Proteomes" id="UP001603857"/>
    </source>
</evidence>
<proteinExistence type="predicted"/>
<evidence type="ECO:0000259" key="7">
    <source>
        <dbReference type="PROSITE" id="PS51294"/>
    </source>
</evidence>
<keyword evidence="4" id="KW-0804">Transcription</keyword>
<dbReference type="PANTHER" id="PTHR47999">
    <property type="entry name" value="TRANSCRIPTION FACTOR MYB8-RELATED-RELATED"/>
    <property type="match status" value="1"/>
</dbReference>
<evidence type="ECO:0000259" key="6">
    <source>
        <dbReference type="PROSITE" id="PS50090"/>
    </source>
</evidence>
<dbReference type="Proteomes" id="UP001603857">
    <property type="component" value="Unassembled WGS sequence"/>
</dbReference>
<keyword evidence="9" id="KW-1185">Reference proteome</keyword>